<organism evidence="3 4">
    <name type="scientific">Henosepilachna vigintioctopunctata</name>
    <dbReference type="NCBI Taxonomy" id="420089"/>
    <lineage>
        <taxon>Eukaryota</taxon>
        <taxon>Metazoa</taxon>
        <taxon>Ecdysozoa</taxon>
        <taxon>Arthropoda</taxon>
        <taxon>Hexapoda</taxon>
        <taxon>Insecta</taxon>
        <taxon>Pterygota</taxon>
        <taxon>Neoptera</taxon>
        <taxon>Endopterygota</taxon>
        <taxon>Coleoptera</taxon>
        <taxon>Polyphaga</taxon>
        <taxon>Cucujiformia</taxon>
        <taxon>Coccinelloidea</taxon>
        <taxon>Coccinellidae</taxon>
        <taxon>Epilachninae</taxon>
        <taxon>Epilachnini</taxon>
        <taxon>Henosepilachna</taxon>
    </lineage>
</organism>
<feature type="region of interest" description="Disordered" evidence="2">
    <location>
        <begin position="466"/>
        <end position="541"/>
    </location>
</feature>
<name>A0AAW1ULI3_9CUCU</name>
<proteinExistence type="predicted"/>
<keyword evidence="4" id="KW-1185">Reference proteome</keyword>
<reference evidence="3 4" key="1">
    <citation type="submission" date="2023-03" db="EMBL/GenBank/DDBJ databases">
        <title>Genome insight into feeding habits of ladybird beetles.</title>
        <authorList>
            <person name="Li H.-S."/>
            <person name="Huang Y.-H."/>
            <person name="Pang H."/>
        </authorList>
    </citation>
    <scope>NUCLEOTIDE SEQUENCE [LARGE SCALE GENOMIC DNA]</scope>
    <source>
        <strain evidence="3">SYSU_2023b</strain>
        <tissue evidence="3">Whole body</tissue>
    </source>
</reference>
<dbReference type="GO" id="GO:0051959">
    <property type="term" value="F:dynein light intermediate chain binding"/>
    <property type="evidence" value="ECO:0007669"/>
    <property type="project" value="TreeGrafter"/>
</dbReference>
<comment type="caution">
    <text evidence="3">The sequence shown here is derived from an EMBL/GenBank/DDBJ whole genome shotgun (WGS) entry which is preliminary data.</text>
</comment>
<feature type="compositionally biased region" description="Polar residues" evidence="2">
    <location>
        <begin position="482"/>
        <end position="495"/>
    </location>
</feature>
<keyword evidence="1" id="KW-0175">Coiled coil</keyword>
<feature type="region of interest" description="Disordered" evidence="2">
    <location>
        <begin position="586"/>
        <end position="606"/>
    </location>
</feature>
<sequence length="665" mass="76219">MKLKETVEFKDVALDQHIEKASALEKEVQSLTKENSELIVQLEKLQEFEKKTQELLCQVTIHTETISTLQKDLILEKVNNEKFKTNIEKLGLNSDTLENDINVILEKMLDNSDILKTISTILKDKDGDPLDVDKQLEEMASSLTDEWRQQVEKLEAEITSLQLLNENMQTENASLQVDISTLKSQIQSLQTQQTALQLANSQLVAEKDDLSRQNLVQKNQHDTLLFDQVTLRTIHEQLSLEYEEIQKEQENLKKTARDLKLDVRTWKEKASSLENIVTSLEHEKEAMKADSRNLTNLRTEHSKLKDDFRNLFAASERLKMEYKSVQEELKILRSDSRNFRLSQTEMQGELNSKSDMITGFQLENAKLQQKCDMLYEMNASLDSDRRALMEHVSQLLAQYHSLFTHSIQDKEQFHLEEKMFTDKLNNLCRQKEKLEEKIMEHYKRLDNATSKKGGFATLVRRVRKAGSDIMNKVPRSNRRSWQETPTKQAQPQVPLNGSGESNNGSNGNDSDNSMDDSTGHRIDPFRRTPSGSLHGHRPRDEVALRRSHRDMAAHRNSIASEQLLLRDTQSALSLGSIGSRRTVYISEDEPNSSPPPSVLPLQTTPVRDNNPPLLVYNRISTVIGDSLRTLGNQTNLPESPIKENGDRKKTVNPKETAVWYEYGCV</sequence>
<feature type="compositionally biased region" description="Low complexity" evidence="2">
    <location>
        <begin position="496"/>
        <end position="511"/>
    </location>
</feature>
<accession>A0AAW1ULI3</accession>
<dbReference type="GO" id="GO:0005737">
    <property type="term" value="C:cytoplasm"/>
    <property type="evidence" value="ECO:0007669"/>
    <property type="project" value="TreeGrafter"/>
</dbReference>
<gene>
    <name evidence="3" type="ORF">WA026_018161</name>
</gene>
<feature type="coiled-coil region" evidence="1">
    <location>
        <begin position="417"/>
        <end position="451"/>
    </location>
</feature>
<evidence type="ECO:0000256" key="1">
    <source>
        <dbReference type="SAM" id="Coils"/>
    </source>
</evidence>
<feature type="coiled-coil region" evidence="1">
    <location>
        <begin position="235"/>
        <end position="335"/>
    </location>
</feature>
<dbReference type="GO" id="GO:0031122">
    <property type="term" value="P:cytoplasmic microtubule organization"/>
    <property type="evidence" value="ECO:0007669"/>
    <property type="project" value="TreeGrafter"/>
</dbReference>
<dbReference type="GO" id="GO:0008017">
    <property type="term" value="F:microtubule binding"/>
    <property type="evidence" value="ECO:0007669"/>
    <property type="project" value="TreeGrafter"/>
</dbReference>
<evidence type="ECO:0008006" key="5">
    <source>
        <dbReference type="Google" id="ProtNLM"/>
    </source>
</evidence>
<dbReference type="PANTHER" id="PTHR18947:SF28">
    <property type="entry name" value="GIRDIN, ISOFORM A"/>
    <property type="match status" value="1"/>
</dbReference>
<feature type="coiled-coil region" evidence="1">
    <location>
        <begin position="144"/>
        <end position="192"/>
    </location>
</feature>
<dbReference type="Proteomes" id="UP001431783">
    <property type="component" value="Unassembled WGS sequence"/>
</dbReference>
<dbReference type="EMBL" id="JARQZJ010000071">
    <property type="protein sequence ID" value="KAK9881970.1"/>
    <property type="molecule type" value="Genomic_DNA"/>
</dbReference>
<evidence type="ECO:0000313" key="4">
    <source>
        <dbReference type="Proteomes" id="UP001431783"/>
    </source>
</evidence>
<feature type="coiled-coil region" evidence="1">
    <location>
        <begin position="14"/>
        <end position="48"/>
    </location>
</feature>
<dbReference type="GO" id="GO:0005813">
    <property type="term" value="C:centrosome"/>
    <property type="evidence" value="ECO:0007669"/>
    <property type="project" value="TreeGrafter"/>
</dbReference>
<evidence type="ECO:0000313" key="3">
    <source>
        <dbReference type="EMBL" id="KAK9881970.1"/>
    </source>
</evidence>
<dbReference type="GO" id="GO:0030705">
    <property type="term" value="P:cytoskeleton-dependent intracellular transport"/>
    <property type="evidence" value="ECO:0007669"/>
    <property type="project" value="TreeGrafter"/>
</dbReference>
<evidence type="ECO:0000256" key="2">
    <source>
        <dbReference type="SAM" id="MobiDB-lite"/>
    </source>
</evidence>
<feature type="compositionally biased region" description="Basic and acidic residues" evidence="2">
    <location>
        <begin position="517"/>
        <end position="526"/>
    </location>
</feature>
<dbReference type="PANTHER" id="PTHR18947">
    <property type="entry name" value="HOOK PROTEINS"/>
    <property type="match status" value="1"/>
</dbReference>
<dbReference type="AlphaFoldDB" id="A0AAW1ULI3"/>
<protein>
    <recommendedName>
        <fullName evidence="5">Girdin</fullName>
    </recommendedName>
</protein>